<dbReference type="STRING" id="626937.HMPREF3293_02784"/>
<dbReference type="SUPFAM" id="SSF52499">
    <property type="entry name" value="Isochorismatase-like hydrolases"/>
    <property type="match status" value="1"/>
</dbReference>
<dbReference type="EMBL" id="LSZW01000064">
    <property type="protein sequence ID" value="KXK64704.1"/>
    <property type="molecule type" value="Genomic_DNA"/>
</dbReference>
<evidence type="ECO:0000259" key="3">
    <source>
        <dbReference type="Pfam" id="PF00857"/>
    </source>
</evidence>
<dbReference type="PATRIC" id="fig|626937.4.peg.2743"/>
<evidence type="ECO:0000256" key="2">
    <source>
        <dbReference type="ARBA" id="ARBA00022801"/>
    </source>
</evidence>
<dbReference type="AlphaFoldDB" id="A0A136Q295"/>
<protein>
    <submittedName>
        <fullName evidence="4">Isochorismatase family protein</fullName>
    </submittedName>
</protein>
<keyword evidence="5" id="KW-1185">Reference proteome</keyword>
<name>A0A136Q295_9FIRM</name>
<feature type="domain" description="Isochorismatase-like" evidence="3">
    <location>
        <begin position="10"/>
        <end position="178"/>
    </location>
</feature>
<accession>A0A136Q295</accession>
<dbReference type="InterPro" id="IPR036380">
    <property type="entry name" value="Isochorismatase-like_sf"/>
</dbReference>
<dbReference type="InterPro" id="IPR000868">
    <property type="entry name" value="Isochorismatase-like_dom"/>
</dbReference>
<dbReference type="GO" id="GO:0016787">
    <property type="term" value="F:hydrolase activity"/>
    <property type="evidence" value="ECO:0007669"/>
    <property type="project" value="UniProtKB-KW"/>
</dbReference>
<reference evidence="4 5" key="1">
    <citation type="submission" date="2016-02" db="EMBL/GenBank/DDBJ databases">
        <authorList>
            <person name="Wen L."/>
            <person name="He K."/>
            <person name="Yang H."/>
        </authorList>
    </citation>
    <scope>NUCLEOTIDE SEQUENCE [LARGE SCALE GENOMIC DNA]</scope>
    <source>
        <strain evidence="4 5">DSM 22607</strain>
    </source>
</reference>
<gene>
    <name evidence="4" type="ORF">HMPREF3293_02784</name>
</gene>
<dbReference type="PANTHER" id="PTHR43540:SF6">
    <property type="entry name" value="ISOCHORISMATASE-LIKE DOMAIN-CONTAINING PROTEIN"/>
    <property type="match status" value="1"/>
</dbReference>
<dbReference type="Proteomes" id="UP000070366">
    <property type="component" value="Unassembled WGS sequence"/>
</dbReference>
<dbReference type="PANTHER" id="PTHR43540">
    <property type="entry name" value="PEROXYUREIDOACRYLATE/UREIDOACRYLATE AMIDOHYDROLASE-RELATED"/>
    <property type="match status" value="1"/>
</dbReference>
<evidence type="ECO:0000313" key="4">
    <source>
        <dbReference type="EMBL" id="KXK64704.1"/>
    </source>
</evidence>
<evidence type="ECO:0000313" key="5">
    <source>
        <dbReference type="Proteomes" id="UP000070366"/>
    </source>
</evidence>
<proteinExistence type="inferred from homology"/>
<dbReference type="Gene3D" id="3.40.50.850">
    <property type="entry name" value="Isochorismatase-like"/>
    <property type="match status" value="1"/>
</dbReference>
<dbReference type="InterPro" id="IPR050272">
    <property type="entry name" value="Isochorismatase-like_hydrls"/>
</dbReference>
<comment type="similarity">
    <text evidence="1">Belongs to the isochorismatase family.</text>
</comment>
<comment type="caution">
    <text evidence="4">The sequence shown here is derived from an EMBL/GenBank/DDBJ whole genome shotgun (WGS) entry which is preliminary data.</text>
</comment>
<dbReference type="Pfam" id="PF00857">
    <property type="entry name" value="Isochorismatase"/>
    <property type="match status" value="1"/>
</dbReference>
<sequence>MEGLVMGKKAVILVDMLNDFVTGALTCDRAKAIVPQLEKLVKAAREKGVYVIYANDAHIKGVDRELQLWGDHAIIGTGGAEVIPELTPQEGDFVVPKRRYSGFFQTDLHLLLTELGVDTVIMTGLHAHMCVRHTAADAYYWGYGIIVPTDATDSFTKEDYEYGIRYLKDIYGAQLTTVDELVETF</sequence>
<dbReference type="CDD" id="cd00431">
    <property type="entry name" value="cysteine_hydrolases"/>
    <property type="match status" value="1"/>
</dbReference>
<organism evidence="4 5">
    <name type="scientific">Christensenella minuta</name>
    <dbReference type="NCBI Taxonomy" id="626937"/>
    <lineage>
        <taxon>Bacteria</taxon>
        <taxon>Bacillati</taxon>
        <taxon>Bacillota</taxon>
        <taxon>Clostridia</taxon>
        <taxon>Christensenellales</taxon>
        <taxon>Christensenellaceae</taxon>
        <taxon>Christensenella</taxon>
    </lineage>
</organism>
<evidence type="ECO:0000256" key="1">
    <source>
        <dbReference type="ARBA" id="ARBA00006336"/>
    </source>
</evidence>
<keyword evidence="2" id="KW-0378">Hydrolase</keyword>